<reference evidence="2" key="1">
    <citation type="submission" date="2020-07" db="EMBL/GenBank/DDBJ databases">
        <title>Huge and variable diversity of episymbiotic CPR bacteria and DPANN archaea in groundwater ecosystems.</title>
        <authorList>
            <person name="He C.Y."/>
            <person name="Keren R."/>
            <person name="Whittaker M."/>
            <person name="Farag I.F."/>
            <person name="Doudna J."/>
            <person name="Cate J.H.D."/>
            <person name="Banfield J.F."/>
        </authorList>
    </citation>
    <scope>NUCLEOTIDE SEQUENCE</scope>
    <source>
        <strain evidence="2">NC_groundwater_973_Pr1_S-0.2um_54_13</strain>
    </source>
</reference>
<protein>
    <submittedName>
        <fullName evidence="2">Heme-binding protein</fullName>
    </submittedName>
</protein>
<gene>
    <name evidence="2" type="ORF">HY221_00650</name>
</gene>
<keyword evidence="1" id="KW-0732">Signal</keyword>
<name>A0A932QYH7_9BACT</name>
<evidence type="ECO:0000313" key="2">
    <source>
        <dbReference type="EMBL" id="MBI3630833.1"/>
    </source>
</evidence>
<feature type="chain" id="PRO_5037763737" evidence="1">
    <location>
        <begin position="24"/>
        <end position="258"/>
    </location>
</feature>
<sequence length="258" mass="26479">MRYIFSVILSLVLAVVVASPATARGGLPTHSQLAAALVQACAKEVNNGAIFSPCEMWASMVGLNGKVTVVVKGGGDPWRGSRVIAMQKANTAVLFSKNHGLALSTANLYSVVQDGGSLFGLQASNPVDTGAAYRGPAANYGTPRDPAVGRRVGGVNVFGGGLALYTRGGKFVGGLGVSGDSACADHVIVWRIRHYLHLDYLPAGVNKESYGGAIPPASGDDNIAYGAGGFSQHPYCGFGEKTVSDLPSVVSPKVSASK</sequence>
<dbReference type="EMBL" id="JACQCR010000012">
    <property type="protein sequence ID" value="MBI3630833.1"/>
    <property type="molecule type" value="Genomic_DNA"/>
</dbReference>
<dbReference type="Proteomes" id="UP000753196">
    <property type="component" value="Unassembled WGS sequence"/>
</dbReference>
<organism evidence="2 3">
    <name type="scientific">Candidatus Sungiibacteriota bacterium</name>
    <dbReference type="NCBI Taxonomy" id="2750080"/>
    <lineage>
        <taxon>Bacteria</taxon>
        <taxon>Candidatus Sungiibacteriota</taxon>
    </lineage>
</organism>
<evidence type="ECO:0000256" key="1">
    <source>
        <dbReference type="SAM" id="SignalP"/>
    </source>
</evidence>
<dbReference type="InterPro" id="IPR005624">
    <property type="entry name" value="PduO/GlcC-like"/>
</dbReference>
<dbReference type="Pfam" id="PF03928">
    <property type="entry name" value="HbpS-like"/>
    <property type="match status" value="1"/>
</dbReference>
<dbReference type="InterPro" id="IPR038084">
    <property type="entry name" value="PduO/GlcC-like_sf"/>
</dbReference>
<comment type="caution">
    <text evidence="2">The sequence shown here is derived from an EMBL/GenBank/DDBJ whole genome shotgun (WGS) entry which is preliminary data.</text>
</comment>
<accession>A0A932QYH7</accession>
<proteinExistence type="predicted"/>
<dbReference type="Gene3D" id="3.30.450.150">
    <property type="entry name" value="Haem-degrading domain"/>
    <property type="match status" value="1"/>
</dbReference>
<dbReference type="SUPFAM" id="SSF143744">
    <property type="entry name" value="GlcG-like"/>
    <property type="match status" value="1"/>
</dbReference>
<feature type="signal peptide" evidence="1">
    <location>
        <begin position="1"/>
        <end position="23"/>
    </location>
</feature>
<dbReference type="AlphaFoldDB" id="A0A932QYH7"/>
<evidence type="ECO:0000313" key="3">
    <source>
        <dbReference type="Proteomes" id="UP000753196"/>
    </source>
</evidence>